<evidence type="ECO:0000313" key="3">
    <source>
        <dbReference type="EMBL" id="MBL1077733.1"/>
    </source>
</evidence>
<evidence type="ECO:0000259" key="2">
    <source>
        <dbReference type="Pfam" id="PF16655"/>
    </source>
</evidence>
<dbReference type="InterPro" id="IPR032093">
    <property type="entry name" value="PhoD_N"/>
</dbReference>
<sequence length="526" mass="57088">MAVGSSYESSSLSRRTLLRASAAGLVVVPALAACSKESGPGLVLQRPTLTHGVAVGDPRSDGALIWARSDRPAKLIVETAATESFTDAKRFEGPLLTPDSDGTGRVRINGLPAGQQVHYRVTLEGEGGATSEALTGVFRTVPAASSDITLLWSGDVVGQGYGINPDLGGMKIFSAMAARDPHLFLHSGDSIYADNPIQASVTLPDQRVWKNVTSEAKSAVAQTLDQFRGNYAYNLIDENYRRFNASVAQIVQWDDHETVNNWYPGGQVPAAKQGYTERSMDTLATRAWRAFHEWMPVEPREAVDGRLYRKVSYGPLLDVFVLDMRTYKDANDENRSPEGRILGAAQTRWLIDGLRDSTATWKIVANDLPLGLIVKDGEQKDRTAFEAVANGDPGAPSGRETEIATVLSAIRSNRVAGVVWLTADVHYTAAHHYSPERAAYKDFDEFWEFVSGPLNAGAFGPNDLDATFGPEAVFVHAPPVQNSSPLDGAYQHFGEVRIDGKSRELTVNLCDSTGNVLFTKRLSPAH</sequence>
<accession>A0ABS1MAS8</accession>
<name>A0ABS1MAS8_9NOCA</name>
<comment type="caution">
    <text evidence="3">The sequence shown here is derived from an EMBL/GenBank/DDBJ whole genome shotgun (WGS) entry which is preliminary data.</text>
</comment>
<dbReference type="EMBL" id="JAERRJ010000010">
    <property type="protein sequence ID" value="MBL1077733.1"/>
    <property type="molecule type" value="Genomic_DNA"/>
</dbReference>
<reference evidence="3 4" key="1">
    <citation type="submission" date="2021-01" db="EMBL/GenBank/DDBJ databases">
        <title>WGS of actinomycetes isolated from Thailand.</title>
        <authorList>
            <person name="Thawai C."/>
        </authorList>
    </citation>
    <scope>NUCLEOTIDE SEQUENCE [LARGE SCALE GENOMIC DNA]</scope>
    <source>
        <strain evidence="3 4">LPG 2</strain>
    </source>
</reference>
<feature type="domain" description="Phospholipase D N-terminal" evidence="2">
    <location>
        <begin position="51"/>
        <end position="140"/>
    </location>
</feature>
<dbReference type="InterPro" id="IPR029052">
    <property type="entry name" value="Metallo-depent_PP-like"/>
</dbReference>
<dbReference type="RefSeq" id="WP_201951627.1">
    <property type="nucleotide sequence ID" value="NZ_JAERRJ010000010.1"/>
</dbReference>
<dbReference type="InterPro" id="IPR018946">
    <property type="entry name" value="PhoD-like_MPP"/>
</dbReference>
<keyword evidence="4" id="KW-1185">Reference proteome</keyword>
<organism evidence="3 4">
    <name type="scientific">Nocardia acididurans</name>
    <dbReference type="NCBI Taxonomy" id="2802282"/>
    <lineage>
        <taxon>Bacteria</taxon>
        <taxon>Bacillati</taxon>
        <taxon>Actinomycetota</taxon>
        <taxon>Actinomycetes</taxon>
        <taxon>Mycobacteriales</taxon>
        <taxon>Nocardiaceae</taxon>
        <taxon>Nocardia</taxon>
    </lineage>
</organism>
<gene>
    <name evidence="3" type="ORF">JK358_25355</name>
</gene>
<dbReference type="SUPFAM" id="SSF56300">
    <property type="entry name" value="Metallo-dependent phosphatases"/>
    <property type="match status" value="1"/>
</dbReference>
<dbReference type="Gene3D" id="3.60.21.70">
    <property type="entry name" value="PhoD-like phosphatase"/>
    <property type="match status" value="1"/>
</dbReference>
<feature type="domain" description="PhoD-like phosphatase metallophosphatase" evidence="1">
    <location>
        <begin position="156"/>
        <end position="508"/>
    </location>
</feature>
<dbReference type="CDD" id="cd07389">
    <property type="entry name" value="MPP_PhoD"/>
    <property type="match status" value="1"/>
</dbReference>
<evidence type="ECO:0000259" key="1">
    <source>
        <dbReference type="Pfam" id="PF09423"/>
    </source>
</evidence>
<dbReference type="PANTHER" id="PTHR43606:SF1">
    <property type="entry name" value="PHOD-LIKE PHOSPHATASE METALLOPHOSPHATASE DOMAIN-CONTAINING PROTEIN"/>
    <property type="match status" value="1"/>
</dbReference>
<dbReference type="PANTHER" id="PTHR43606">
    <property type="entry name" value="PHOSPHATASE, PUTATIVE (AFU_ORTHOLOGUE AFUA_6G08710)-RELATED"/>
    <property type="match status" value="1"/>
</dbReference>
<proteinExistence type="predicted"/>
<dbReference type="Proteomes" id="UP000602198">
    <property type="component" value="Unassembled WGS sequence"/>
</dbReference>
<dbReference type="Pfam" id="PF09423">
    <property type="entry name" value="PhoD"/>
    <property type="match status" value="1"/>
</dbReference>
<dbReference type="InterPro" id="IPR038607">
    <property type="entry name" value="PhoD-like_sf"/>
</dbReference>
<dbReference type="Gene3D" id="2.60.40.380">
    <property type="entry name" value="Purple acid phosphatase-like, N-terminal"/>
    <property type="match status" value="1"/>
</dbReference>
<protein>
    <submittedName>
        <fullName evidence="3">Alkaline phosphatase D family protein</fullName>
    </submittedName>
</protein>
<dbReference type="InterPro" id="IPR052900">
    <property type="entry name" value="Phospholipid_Metab_Enz"/>
</dbReference>
<dbReference type="Pfam" id="PF16655">
    <property type="entry name" value="PhoD_N"/>
    <property type="match status" value="1"/>
</dbReference>
<evidence type="ECO:0000313" key="4">
    <source>
        <dbReference type="Proteomes" id="UP000602198"/>
    </source>
</evidence>